<dbReference type="Proteomes" id="UP001239213">
    <property type="component" value="Unassembled WGS sequence"/>
</dbReference>
<dbReference type="Pfam" id="PF06985">
    <property type="entry name" value="HET"/>
    <property type="match status" value="1"/>
</dbReference>
<evidence type="ECO:0000259" key="1">
    <source>
        <dbReference type="Pfam" id="PF06985"/>
    </source>
</evidence>
<sequence>MPRSNWTSDPTTYEYKALPDPRKCMRLLKLLPTSDAKPTKLCAEVIVCRREEAPSYQPLSYTWGQQDASCSIWLRNAAYSTWKPFSIRPNLESCLKQLRNREVRILWIDAICINQTDNVEKGHQVATMDPVYQS</sequence>
<dbReference type="PANTHER" id="PTHR24148">
    <property type="entry name" value="ANKYRIN REPEAT DOMAIN-CONTAINING PROTEIN 39 HOMOLOG-RELATED"/>
    <property type="match status" value="1"/>
</dbReference>
<dbReference type="InterPro" id="IPR052895">
    <property type="entry name" value="HetReg/Transcr_Mod"/>
</dbReference>
<name>A0AAI9XQJ9_9PEZI</name>
<dbReference type="EMBL" id="MPDP01000285">
    <property type="protein sequence ID" value="KAK1456539.1"/>
    <property type="molecule type" value="Genomic_DNA"/>
</dbReference>
<dbReference type="InterPro" id="IPR010730">
    <property type="entry name" value="HET"/>
</dbReference>
<gene>
    <name evidence="2" type="ORF">CCUS01_09986</name>
</gene>
<evidence type="ECO:0000313" key="3">
    <source>
        <dbReference type="Proteomes" id="UP001239213"/>
    </source>
</evidence>
<keyword evidence="3" id="KW-1185">Reference proteome</keyword>
<evidence type="ECO:0000313" key="2">
    <source>
        <dbReference type="EMBL" id="KAK1456539.1"/>
    </source>
</evidence>
<dbReference type="PANTHER" id="PTHR24148:SF64">
    <property type="entry name" value="HETEROKARYON INCOMPATIBILITY DOMAIN-CONTAINING PROTEIN"/>
    <property type="match status" value="1"/>
</dbReference>
<protein>
    <recommendedName>
        <fullName evidence="1">Heterokaryon incompatibility domain-containing protein</fullName>
    </recommendedName>
</protein>
<comment type="caution">
    <text evidence="2">The sequence shown here is derived from an EMBL/GenBank/DDBJ whole genome shotgun (WGS) entry which is preliminary data.</text>
</comment>
<reference evidence="2" key="1">
    <citation type="submission" date="2016-11" db="EMBL/GenBank/DDBJ databases">
        <title>The genome sequence of Colletotrichum cuscutae.</title>
        <authorList>
            <person name="Baroncelli R."/>
        </authorList>
    </citation>
    <scope>NUCLEOTIDE SEQUENCE</scope>
    <source>
        <strain evidence="2">IMI 304802</strain>
    </source>
</reference>
<feature type="domain" description="Heterokaryon incompatibility" evidence="1">
    <location>
        <begin position="56"/>
        <end position="133"/>
    </location>
</feature>
<accession>A0AAI9XQJ9</accession>
<proteinExistence type="predicted"/>
<organism evidence="2 3">
    <name type="scientific">Colletotrichum cuscutae</name>
    <dbReference type="NCBI Taxonomy" id="1209917"/>
    <lineage>
        <taxon>Eukaryota</taxon>
        <taxon>Fungi</taxon>
        <taxon>Dikarya</taxon>
        <taxon>Ascomycota</taxon>
        <taxon>Pezizomycotina</taxon>
        <taxon>Sordariomycetes</taxon>
        <taxon>Hypocreomycetidae</taxon>
        <taxon>Glomerellales</taxon>
        <taxon>Glomerellaceae</taxon>
        <taxon>Colletotrichum</taxon>
        <taxon>Colletotrichum acutatum species complex</taxon>
    </lineage>
</organism>
<dbReference type="AlphaFoldDB" id="A0AAI9XQJ9"/>